<dbReference type="PANTHER" id="PTHR48047">
    <property type="entry name" value="GLYCOSYLTRANSFERASE"/>
    <property type="match status" value="1"/>
</dbReference>
<keyword evidence="4 6" id="KW-0808">Transferase</keyword>
<gene>
    <name evidence="10" type="ORF">RCOM_0999100</name>
</gene>
<comment type="similarity">
    <text evidence="2 6">Belongs to the UDP-glycosyltransferase family.</text>
</comment>
<evidence type="ECO:0000256" key="6">
    <source>
        <dbReference type="RuleBase" id="RU003718"/>
    </source>
</evidence>
<evidence type="ECO:0000313" key="11">
    <source>
        <dbReference type="Proteomes" id="UP000008311"/>
    </source>
</evidence>
<keyword evidence="8" id="KW-1133">Transmembrane helix</keyword>
<dbReference type="SUPFAM" id="SSF53756">
    <property type="entry name" value="UDP-Glycosyltransferase/glycogen phosphorylase"/>
    <property type="match status" value="1"/>
</dbReference>
<evidence type="ECO:0000256" key="7">
    <source>
        <dbReference type="RuleBase" id="RU362057"/>
    </source>
</evidence>
<sequence length="504" mass="56427">MEFKCKPNEHIVMLPFMAQGHLIPFLALARQIHRRTGFRVTIANTPLNIQYLRSTMNSPEPNGINLLSFHSLLPQNMAYHPTLKTLKTYPLDLIGKFVIASTSLKNPVHNLLSDIVAREGKSPLCIISDVFFGWANDVAKSFGTVSITFTTCGAYGTLAYMSLWLNLPHRQHAGSDEFHVPGFPHGYRFHISQLHKFIRDSDGTDAYSKFMQKQISLSLQSFGFLCNTVEEMEPLGLESFRKYIKLPVWTIGPLLPPDVLNGSSLLSSGNISSQRAGKQLGISTEKCLQFLDLHNPSSLLYISFGSQNSTSPTQMMELAIGLEESAKPFIWVIRPPVGSDSRGEFKAEWLPDGFEDRIRSNKQGLLVRNWAPQLEILSHKSTRAFLSHCGWNSVMESLSQGVPIIGWPLAAEQAYNSKMLVEEMGVSVELTRGLQTSIEWKEVKKVIELVMDMKGKGNDMRKKATEIGKLIRESVKDKGEEKGSSVEALDDFARTLLSRRQGCH</sequence>
<dbReference type="GO" id="GO:0035251">
    <property type="term" value="F:UDP-glucosyltransferase activity"/>
    <property type="evidence" value="ECO:0000318"/>
    <property type="project" value="GO_Central"/>
</dbReference>
<proteinExistence type="inferred from homology"/>
<keyword evidence="3 6" id="KW-0328">Glycosyltransferase</keyword>
<evidence type="ECO:0000256" key="2">
    <source>
        <dbReference type="ARBA" id="ARBA00009995"/>
    </source>
</evidence>
<dbReference type="PANTHER" id="PTHR48047:SF107">
    <property type="entry name" value="UDP-GLYCOSYLTRANSFERASE 92A1-LIKE"/>
    <property type="match status" value="1"/>
</dbReference>
<dbReference type="InParanoid" id="B9SUM2"/>
<feature type="transmembrane region" description="Helical" evidence="8">
    <location>
        <begin position="12"/>
        <end position="29"/>
    </location>
</feature>
<evidence type="ECO:0000256" key="1">
    <source>
        <dbReference type="ARBA" id="ARBA00004935"/>
    </source>
</evidence>
<dbReference type="AlphaFoldDB" id="B9SUM2"/>
<dbReference type="Pfam" id="PF26168">
    <property type="entry name" value="Glyco_transf_N"/>
    <property type="match status" value="1"/>
</dbReference>
<dbReference type="FunFam" id="3.40.50.2000:FF:000103">
    <property type="entry name" value="Glycosyltransferase"/>
    <property type="match status" value="1"/>
</dbReference>
<feature type="domain" description="Glycosyltransferase N-terminal" evidence="9">
    <location>
        <begin position="11"/>
        <end position="140"/>
    </location>
</feature>
<dbReference type="InterPro" id="IPR035595">
    <property type="entry name" value="UDP_glycos_trans_CS"/>
</dbReference>
<keyword evidence="8" id="KW-0472">Membrane</keyword>
<reference evidence="11" key="1">
    <citation type="journal article" date="2010" name="Nat. Biotechnol.">
        <title>Draft genome sequence of the oilseed species Ricinus communis.</title>
        <authorList>
            <person name="Chan A.P."/>
            <person name="Crabtree J."/>
            <person name="Zhao Q."/>
            <person name="Lorenzi H."/>
            <person name="Orvis J."/>
            <person name="Puiu D."/>
            <person name="Melake-Berhan A."/>
            <person name="Jones K.M."/>
            <person name="Redman J."/>
            <person name="Chen G."/>
            <person name="Cahoon E.B."/>
            <person name="Gedil M."/>
            <person name="Stanke M."/>
            <person name="Haas B.J."/>
            <person name="Wortman J.R."/>
            <person name="Fraser-Liggett C.M."/>
            <person name="Ravel J."/>
            <person name="Rabinowicz P.D."/>
        </authorList>
    </citation>
    <scope>NUCLEOTIDE SEQUENCE [LARGE SCALE GENOMIC DNA]</scope>
    <source>
        <strain evidence="11">cv. Hale</strain>
    </source>
</reference>
<dbReference type="InterPro" id="IPR058980">
    <property type="entry name" value="Glyco_transf_N"/>
</dbReference>
<dbReference type="InterPro" id="IPR002213">
    <property type="entry name" value="UDP_glucos_trans"/>
</dbReference>
<dbReference type="CDD" id="cd03784">
    <property type="entry name" value="GT1_Gtf-like"/>
    <property type="match status" value="1"/>
</dbReference>
<dbReference type="UniPathway" id="UPA00009"/>
<keyword evidence="11" id="KW-1185">Reference proteome</keyword>
<dbReference type="GO" id="GO:0047213">
    <property type="term" value="F:anthocyanidin 3-O-glucosyltransferase activity"/>
    <property type="evidence" value="ECO:0007669"/>
    <property type="project" value="UniProtKB-EC"/>
</dbReference>
<evidence type="ECO:0000256" key="3">
    <source>
        <dbReference type="ARBA" id="ARBA00022676"/>
    </source>
</evidence>
<keyword evidence="8" id="KW-0812">Transmembrane</keyword>
<dbReference type="eggNOG" id="KOG1192">
    <property type="taxonomic scope" value="Eukaryota"/>
</dbReference>
<dbReference type="Proteomes" id="UP000008311">
    <property type="component" value="Unassembled WGS sequence"/>
</dbReference>
<protein>
    <recommendedName>
        <fullName evidence="7">Glycosyltransferase</fullName>
        <ecNumber evidence="7">2.4.1.-</ecNumber>
    </recommendedName>
</protein>
<evidence type="ECO:0000259" key="9">
    <source>
        <dbReference type="Pfam" id="PF26168"/>
    </source>
</evidence>
<comment type="pathway">
    <text evidence="1">Pigment biosynthesis; anthocyanin biosynthesis.</text>
</comment>
<name>B9SUM2_RICCO</name>
<evidence type="ECO:0000256" key="8">
    <source>
        <dbReference type="SAM" id="Phobius"/>
    </source>
</evidence>
<accession>B9SUM2</accession>
<organism evidence="10 11">
    <name type="scientific">Ricinus communis</name>
    <name type="common">Castor bean</name>
    <dbReference type="NCBI Taxonomy" id="3988"/>
    <lineage>
        <taxon>Eukaryota</taxon>
        <taxon>Viridiplantae</taxon>
        <taxon>Streptophyta</taxon>
        <taxon>Embryophyta</taxon>
        <taxon>Tracheophyta</taxon>
        <taxon>Spermatophyta</taxon>
        <taxon>Magnoliopsida</taxon>
        <taxon>eudicotyledons</taxon>
        <taxon>Gunneridae</taxon>
        <taxon>Pentapetalae</taxon>
        <taxon>rosids</taxon>
        <taxon>fabids</taxon>
        <taxon>Malpighiales</taxon>
        <taxon>Euphorbiaceae</taxon>
        <taxon>Acalyphoideae</taxon>
        <taxon>Acalypheae</taxon>
        <taxon>Ricinus</taxon>
    </lineage>
</organism>
<evidence type="ECO:0000313" key="10">
    <source>
        <dbReference type="EMBL" id="EEF32702.1"/>
    </source>
</evidence>
<dbReference type="EC" id="2.4.1.-" evidence="7"/>
<dbReference type="FunFam" id="3.40.50.2000:FF:000064">
    <property type="entry name" value="Glycosyltransferase"/>
    <property type="match status" value="1"/>
</dbReference>
<evidence type="ECO:0000256" key="4">
    <source>
        <dbReference type="ARBA" id="ARBA00022679"/>
    </source>
</evidence>
<dbReference type="EMBL" id="EQ974149">
    <property type="protein sequence ID" value="EEF32702.1"/>
    <property type="molecule type" value="Genomic_DNA"/>
</dbReference>
<dbReference type="Gene3D" id="3.40.50.2000">
    <property type="entry name" value="Glycogen Phosphorylase B"/>
    <property type="match status" value="2"/>
</dbReference>
<dbReference type="PROSITE" id="PS00375">
    <property type="entry name" value="UDPGT"/>
    <property type="match status" value="1"/>
</dbReference>
<dbReference type="Pfam" id="PF00201">
    <property type="entry name" value="UDPGT"/>
    <property type="match status" value="1"/>
</dbReference>
<dbReference type="GO" id="GO:0009718">
    <property type="term" value="P:anthocyanin-containing compound biosynthetic process"/>
    <property type="evidence" value="ECO:0007669"/>
    <property type="project" value="UniProtKB-UniPathway"/>
</dbReference>
<evidence type="ECO:0000256" key="5">
    <source>
        <dbReference type="ARBA" id="ARBA00047606"/>
    </source>
</evidence>
<comment type="catalytic activity">
    <reaction evidence="5">
        <text>an anthocyanidin + UDP-alpha-D-glucose + H(+) = an anthocyanidin 3-O-beta-D-glucoside + UDP</text>
        <dbReference type="Rhea" id="RHEA:20093"/>
        <dbReference type="ChEBI" id="CHEBI:15378"/>
        <dbReference type="ChEBI" id="CHEBI:16307"/>
        <dbReference type="ChEBI" id="CHEBI:58223"/>
        <dbReference type="ChEBI" id="CHEBI:58885"/>
        <dbReference type="ChEBI" id="CHEBI:143576"/>
        <dbReference type="EC" id="2.4.1.115"/>
    </reaction>
</comment>